<keyword evidence="4" id="KW-0238">DNA-binding</keyword>
<keyword evidence="11" id="KW-1185">Reference proteome</keyword>
<evidence type="ECO:0000259" key="7">
    <source>
        <dbReference type="PROSITE" id="PS50110"/>
    </source>
</evidence>
<feature type="domain" description="PAC" evidence="9">
    <location>
        <begin position="211"/>
        <end position="263"/>
    </location>
</feature>
<dbReference type="CDD" id="cd00130">
    <property type="entry name" value="PAS"/>
    <property type="match status" value="2"/>
</dbReference>
<gene>
    <name evidence="10" type="ORF">CUN85_04510</name>
</gene>
<dbReference type="NCBIfam" id="TIGR00229">
    <property type="entry name" value="sensory_box"/>
    <property type="match status" value="2"/>
</dbReference>
<dbReference type="PANTHER" id="PTHR48111:SF1">
    <property type="entry name" value="TWO-COMPONENT RESPONSE REGULATOR ORR33"/>
    <property type="match status" value="1"/>
</dbReference>
<evidence type="ECO:0008006" key="12">
    <source>
        <dbReference type="Google" id="ProtNLM"/>
    </source>
</evidence>
<dbReference type="InterPro" id="IPR013656">
    <property type="entry name" value="PAS_4"/>
</dbReference>
<dbReference type="Gene3D" id="3.30.450.20">
    <property type="entry name" value="PAS domain"/>
    <property type="match status" value="2"/>
</dbReference>
<dbReference type="SUPFAM" id="SSF52172">
    <property type="entry name" value="CheY-like"/>
    <property type="match status" value="1"/>
</dbReference>
<evidence type="ECO:0000256" key="4">
    <source>
        <dbReference type="ARBA" id="ARBA00023125"/>
    </source>
</evidence>
<dbReference type="InterPro" id="IPR000700">
    <property type="entry name" value="PAS-assoc_C"/>
</dbReference>
<evidence type="ECO:0000256" key="6">
    <source>
        <dbReference type="PROSITE-ProRule" id="PRU00169"/>
    </source>
</evidence>
<accession>A0A4E0Q7G1</accession>
<dbReference type="AlphaFoldDB" id="A0A4E0Q7G1"/>
<dbReference type="GO" id="GO:0000976">
    <property type="term" value="F:transcription cis-regulatory region binding"/>
    <property type="evidence" value="ECO:0007669"/>
    <property type="project" value="TreeGrafter"/>
</dbReference>
<dbReference type="InterPro" id="IPR011006">
    <property type="entry name" value="CheY-like_superfamily"/>
</dbReference>
<dbReference type="InterPro" id="IPR035965">
    <property type="entry name" value="PAS-like_dom_sf"/>
</dbReference>
<dbReference type="EMBL" id="PGGK01000003">
    <property type="protein sequence ID" value="TGC10733.1"/>
    <property type="molecule type" value="Genomic_DNA"/>
</dbReference>
<dbReference type="InterPro" id="IPR000014">
    <property type="entry name" value="PAS"/>
</dbReference>
<dbReference type="PROSITE" id="PS50113">
    <property type="entry name" value="PAC"/>
    <property type="match status" value="1"/>
</dbReference>
<dbReference type="GO" id="GO:0000156">
    <property type="term" value="F:phosphorelay response regulator activity"/>
    <property type="evidence" value="ECO:0007669"/>
    <property type="project" value="TreeGrafter"/>
</dbReference>
<dbReference type="GO" id="GO:0006355">
    <property type="term" value="P:regulation of DNA-templated transcription"/>
    <property type="evidence" value="ECO:0007669"/>
    <property type="project" value="TreeGrafter"/>
</dbReference>
<protein>
    <recommendedName>
        <fullName evidence="12">PAS domain S-box-containing protein</fullName>
    </recommendedName>
</protein>
<reference evidence="10 11" key="1">
    <citation type="submission" date="2017-11" db="EMBL/GenBank/DDBJ databases">
        <title>Isolation and Characterization of Methanogenic Archaea from Saline Meromictic Lake at Siberia.</title>
        <authorList>
            <person name="Shen Y."/>
            <person name="Huang H.-H."/>
            <person name="Lai M.-C."/>
            <person name="Chen S.-C."/>
        </authorList>
    </citation>
    <scope>NUCLEOTIDE SEQUENCE [LARGE SCALE GENOMIC DNA]</scope>
    <source>
        <strain evidence="10 11">SY-01</strain>
    </source>
</reference>
<name>A0A4E0Q7G1_9EURY</name>
<dbReference type="Gene3D" id="3.40.50.2300">
    <property type="match status" value="1"/>
</dbReference>
<feature type="domain" description="PAS" evidence="8">
    <location>
        <begin position="135"/>
        <end position="206"/>
    </location>
</feature>
<keyword evidence="2" id="KW-0902">Two-component regulatory system</keyword>
<evidence type="ECO:0000259" key="9">
    <source>
        <dbReference type="PROSITE" id="PS50113"/>
    </source>
</evidence>
<evidence type="ECO:0000313" key="10">
    <source>
        <dbReference type="EMBL" id="TGC10733.1"/>
    </source>
</evidence>
<dbReference type="GO" id="GO:0032993">
    <property type="term" value="C:protein-DNA complex"/>
    <property type="evidence" value="ECO:0007669"/>
    <property type="project" value="TreeGrafter"/>
</dbReference>
<dbReference type="Pfam" id="PF00072">
    <property type="entry name" value="Response_reg"/>
    <property type="match status" value="1"/>
</dbReference>
<dbReference type="Pfam" id="PF05763">
    <property type="entry name" value="DUF835"/>
    <property type="match status" value="1"/>
</dbReference>
<feature type="modified residue" description="4-aspartylphosphate" evidence="6">
    <location>
        <position position="56"/>
    </location>
</feature>
<evidence type="ECO:0000259" key="8">
    <source>
        <dbReference type="PROSITE" id="PS50112"/>
    </source>
</evidence>
<dbReference type="Proteomes" id="UP000297295">
    <property type="component" value="Unassembled WGS sequence"/>
</dbReference>
<keyword evidence="1 6" id="KW-0597">Phosphoprotein</keyword>
<organism evidence="10 11">
    <name type="scientific">Methanolobus halotolerans</name>
    <dbReference type="NCBI Taxonomy" id="2052935"/>
    <lineage>
        <taxon>Archaea</taxon>
        <taxon>Methanobacteriati</taxon>
        <taxon>Methanobacteriota</taxon>
        <taxon>Stenosarchaea group</taxon>
        <taxon>Methanomicrobia</taxon>
        <taxon>Methanosarcinales</taxon>
        <taxon>Methanosarcinaceae</taxon>
        <taxon>Methanolobus</taxon>
    </lineage>
</organism>
<dbReference type="SUPFAM" id="SSF55785">
    <property type="entry name" value="PYP-like sensor domain (PAS domain)"/>
    <property type="match status" value="2"/>
</dbReference>
<dbReference type="SMART" id="SM00091">
    <property type="entry name" value="PAS"/>
    <property type="match status" value="2"/>
</dbReference>
<evidence type="ECO:0000313" key="11">
    <source>
        <dbReference type="Proteomes" id="UP000297295"/>
    </source>
</evidence>
<evidence type="ECO:0000256" key="5">
    <source>
        <dbReference type="ARBA" id="ARBA00023163"/>
    </source>
</evidence>
<dbReference type="PANTHER" id="PTHR48111">
    <property type="entry name" value="REGULATOR OF RPOS"/>
    <property type="match status" value="1"/>
</dbReference>
<keyword evidence="3" id="KW-0805">Transcription regulation</keyword>
<dbReference type="CDD" id="cd17538">
    <property type="entry name" value="REC_D1_PleD-like"/>
    <property type="match status" value="1"/>
</dbReference>
<dbReference type="PROSITE" id="PS50112">
    <property type="entry name" value="PAS"/>
    <property type="match status" value="2"/>
</dbReference>
<proteinExistence type="predicted"/>
<sequence>MEDGKKGKVLIVDDEPVNVKLLEAYLLNEYDIITAFGGMEALAKVEEHNPDIILLDIMMPDITGYKVCEMLKSSEDTRFIPIVMVTALSGTEDRIIGIRAGADDFLTKPLDRIELNTRVSSLLRIKQLHDDLINQRDQANLYLDLAAVVLLVLDEAGNVRLMSKKGYELLGYTEEEITGTDWFDNYIPASARQAFRDLFGKSLSGESDHESYFESPVLNRNGEERIISWNNIVPMVSNGHVNSVLISGTDVTERKKAEEKIRRANEYLDNLLKASPIAMLSLDSNRNILTVNNNATNLLGRELNNLVGRPVSSIMDGKDHLDFRDVKDIEFVFIKGTGEKIPMNVSTSVVAGNGDENNLVITMQDRSELRGLFITPLTEDVHEDVMENGSELEPGFMYLVDCSEKGDAYSVFSYLVKQGKPGLCITRNNPENIRVKYGLSRTPFLWLSKNKNRSQQTMDPAELFRIHPTISDFINKVNDGAILMDGLEYLLLDNDFISVIKLIEQVNDTIMASDSRLILMVDPGTLDKKQFHMLKRWMRLLKKGFVSGDGKQSLN</sequence>
<comment type="caution">
    <text evidence="10">The sequence shown here is derived from an EMBL/GenBank/DDBJ whole genome shotgun (WGS) entry which is preliminary data.</text>
</comment>
<dbReference type="InterPro" id="IPR008553">
    <property type="entry name" value="DUF835"/>
</dbReference>
<dbReference type="GO" id="GO:0005829">
    <property type="term" value="C:cytosol"/>
    <property type="evidence" value="ECO:0007669"/>
    <property type="project" value="TreeGrafter"/>
</dbReference>
<evidence type="ECO:0000256" key="2">
    <source>
        <dbReference type="ARBA" id="ARBA00023012"/>
    </source>
</evidence>
<keyword evidence="5" id="KW-0804">Transcription</keyword>
<dbReference type="InterPro" id="IPR039420">
    <property type="entry name" value="WalR-like"/>
</dbReference>
<dbReference type="Pfam" id="PF08448">
    <property type="entry name" value="PAS_4"/>
    <property type="match status" value="1"/>
</dbReference>
<dbReference type="SMART" id="SM00448">
    <property type="entry name" value="REC"/>
    <property type="match status" value="1"/>
</dbReference>
<dbReference type="Pfam" id="PF13426">
    <property type="entry name" value="PAS_9"/>
    <property type="match status" value="1"/>
</dbReference>
<dbReference type="InterPro" id="IPR001789">
    <property type="entry name" value="Sig_transdc_resp-reg_receiver"/>
</dbReference>
<evidence type="ECO:0000256" key="3">
    <source>
        <dbReference type="ARBA" id="ARBA00023015"/>
    </source>
</evidence>
<evidence type="ECO:0000256" key="1">
    <source>
        <dbReference type="ARBA" id="ARBA00022553"/>
    </source>
</evidence>
<feature type="domain" description="Response regulatory" evidence="7">
    <location>
        <begin position="8"/>
        <end position="123"/>
    </location>
</feature>
<feature type="domain" description="PAS" evidence="8">
    <location>
        <begin position="264"/>
        <end position="336"/>
    </location>
</feature>
<dbReference type="PROSITE" id="PS50110">
    <property type="entry name" value="RESPONSE_REGULATORY"/>
    <property type="match status" value="1"/>
</dbReference>